<evidence type="ECO:0000313" key="5">
    <source>
        <dbReference type="EMBL" id="HGV55583.1"/>
    </source>
</evidence>
<evidence type="ECO:0000256" key="3">
    <source>
        <dbReference type="ARBA" id="ARBA00022829"/>
    </source>
</evidence>
<dbReference type="Gene3D" id="1.10.10.10">
    <property type="entry name" value="Winged helix-like DNA-binding domain superfamily/Winged helix DNA-binding domain"/>
    <property type="match status" value="2"/>
</dbReference>
<comment type="caution">
    <text evidence="5">The sequence shown here is derived from an EMBL/GenBank/DDBJ whole genome shotgun (WGS) entry which is preliminary data.</text>
</comment>
<dbReference type="GO" id="GO:0051304">
    <property type="term" value="P:chromosome separation"/>
    <property type="evidence" value="ECO:0007669"/>
    <property type="project" value="InterPro"/>
</dbReference>
<evidence type="ECO:0000256" key="4">
    <source>
        <dbReference type="ARBA" id="ARBA00023306"/>
    </source>
</evidence>
<dbReference type="PANTHER" id="PTHR34298">
    <property type="entry name" value="SEGREGATION AND CONDENSATION PROTEIN B"/>
    <property type="match status" value="1"/>
</dbReference>
<protein>
    <submittedName>
        <fullName evidence="5">SMC-Scp complex subunit ScpB</fullName>
    </submittedName>
</protein>
<dbReference type="InterPro" id="IPR005234">
    <property type="entry name" value="ScpB_csome_segregation"/>
</dbReference>
<dbReference type="AlphaFoldDB" id="A0A832LW15"/>
<keyword evidence="4" id="KW-0131">Cell cycle</keyword>
<accession>A0A832LW15</accession>
<reference evidence="5" key="1">
    <citation type="journal article" date="2020" name="mSystems">
        <title>Genome- and Community-Level Interaction Insights into Carbon Utilization and Element Cycling Functions of Hydrothermarchaeota in Hydrothermal Sediment.</title>
        <authorList>
            <person name="Zhou Z."/>
            <person name="Liu Y."/>
            <person name="Xu W."/>
            <person name="Pan J."/>
            <person name="Luo Z.H."/>
            <person name="Li M."/>
        </authorList>
    </citation>
    <scope>NUCLEOTIDE SEQUENCE [LARGE SCALE GENOMIC DNA]</scope>
    <source>
        <strain evidence="5">SpSt-605</strain>
    </source>
</reference>
<dbReference type="PIRSF" id="PIRSF019345">
    <property type="entry name" value="ScpB"/>
    <property type="match status" value="1"/>
</dbReference>
<proteinExistence type="predicted"/>
<dbReference type="Pfam" id="PF04079">
    <property type="entry name" value="SMC_ScpB"/>
    <property type="match status" value="1"/>
</dbReference>
<keyword evidence="2" id="KW-0132">Cell division</keyword>
<dbReference type="SUPFAM" id="SSF46785">
    <property type="entry name" value="Winged helix' DNA-binding domain"/>
    <property type="match status" value="2"/>
</dbReference>
<dbReference type="NCBIfam" id="TIGR00281">
    <property type="entry name" value="SMC-Scp complex subunit ScpB"/>
    <property type="match status" value="1"/>
</dbReference>
<organism evidence="5">
    <name type="scientific">Caldimicrobium thiodismutans</name>
    <dbReference type="NCBI Taxonomy" id="1653476"/>
    <lineage>
        <taxon>Bacteria</taxon>
        <taxon>Pseudomonadati</taxon>
        <taxon>Thermodesulfobacteriota</taxon>
        <taxon>Thermodesulfobacteria</taxon>
        <taxon>Thermodesulfobacteriales</taxon>
        <taxon>Thermodesulfobacteriaceae</taxon>
        <taxon>Caldimicrobium</taxon>
    </lineage>
</organism>
<evidence type="ECO:0000256" key="1">
    <source>
        <dbReference type="ARBA" id="ARBA00022490"/>
    </source>
</evidence>
<dbReference type="PANTHER" id="PTHR34298:SF2">
    <property type="entry name" value="SEGREGATION AND CONDENSATION PROTEIN B"/>
    <property type="match status" value="1"/>
</dbReference>
<keyword evidence="1" id="KW-0963">Cytoplasm</keyword>
<sequence length="178" mass="20262">MLPIEKRDFYKRVIEAILFCAGKPVKLKEIVKVLDDISSAEVLRILEELKRDFEGRGVRIVEVAEGYRVESAPETAEYLKRYLKPKEFKWTKPLLETLAIIAYFQPITRAEISAKRGGVEVGPLLRVLLERGLIKVVGKKPIPGRPALYGTTEFFLEYFGLKSLQDLPSLTELEKLLG</sequence>
<dbReference type="EMBL" id="DSZU01000100">
    <property type="protein sequence ID" value="HGV55583.1"/>
    <property type="molecule type" value="Genomic_DNA"/>
</dbReference>
<keyword evidence="3" id="KW-0159">Chromosome partition</keyword>
<gene>
    <name evidence="5" type="primary">scpB</name>
    <name evidence="5" type="ORF">ENT73_05810</name>
</gene>
<dbReference type="GO" id="GO:0051301">
    <property type="term" value="P:cell division"/>
    <property type="evidence" value="ECO:0007669"/>
    <property type="project" value="UniProtKB-KW"/>
</dbReference>
<dbReference type="InterPro" id="IPR036390">
    <property type="entry name" value="WH_DNA-bd_sf"/>
</dbReference>
<name>A0A832LW15_9BACT</name>
<evidence type="ECO:0000256" key="2">
    <source>
        <dbReference type="ARBA" id="ARBA00022618"/>
    </source>
</evidence>
<dbReference type="InterPro" id="IPR036388">
    <property type="entry name" value="WH-like_DNA-bd_sf"/>
</dbReference>